<feature type="domain" description="Pyridine nucleotide-disulphide oxidoreductase dimerisation" evidence="12">
    <location>
        <begin position="355"/>
        <end position="463"/>
    </location>
</feature>
<evidence type="ECO:0000256" key="4">
    <source>
        <dbReference type="ARBA" id="ARBA00023002"/>
    </source>
</evidence>
<dbReference type="InterPro" id="IPR012999">
    <property type="entry name" value="Pyr_OxRdtase_I_AS"/>
</dbReference>
<evidence type="ECO:0000256" key="7">
    <source>
        <dbReference type="ARBA" id="ARBA00023284"/>
    </source>
</evidence>
<dbReference type="Gene3D" id="3.50.50.60">
    <property type="entry name" value="FAD/NAD(P)-binding domain"/>
    <property type="match status" value="2"/>
</dbReference>
<dbReference type="FunFam" id="3.50.50.60:FF:000001">
    <property type="entry name" value="Dihydrolipoyl dehydrogenase, mitochondrial"/>
    <property type="match status" value="1"/>
</dbReference>
<dbReference type="PANTHER" id="PTHR22912">
    <property type="entry name" value="DISULFIDE OXIDOREDUCTASE"/>
    <property type="match status" value="1"/>
</dbReference>
<dbReference type="PRINTS" id="PR00411">
    <property type="entry name" value="PNDRDTASEI"/>
</dbReference>
<evidence type="ECO:0000313" key="14">
    <source>
        <dbReference type="EMBL" id="CAG9316603.1"/>
    </source>
</evidence>
<keyword evidence="2 11" id="KW-0285">Flavoprotein</keyword>
<evidence type="ECO:0000256" key="2">
    <source>
        <dbReference type="ARBA" id="ARBA00022630"/>
    </source>
</evidence>
<dbReference type="Gene3D" id="3.30.390.30">
    <property type="match status" value="1"/>
</dbReference>
<dbReference type="PROSITE" id="PS00076">
    <property type="entry name" value="PYRIDINE_REDOX_1"/>
    <property type="match status" value="1"/>
</dbReference>
<dbReference type="PIRSF" id="PIRSF000350">
    <property type="entry name" value="Mercury_reductase_MerA"/>
    <property type="match status" value="1"/>
</dbReference>
<dbReference type="Pfam" id="PF02852">
    <property type="entry name" value="Pyr_redox_dim"/>
    <property type="match status" value="1"/>
</dbReference>
<dbReference type="FunFam" id="3.30.390.30:FF:000001">
    <property type="entry name" value="Dihydrolipoyl dehydrogenase"/>
    <property type="match status" value="1"/>
</dbReference>
<protein>
    <recommendedName>
        <fullName evidence="11">Dihydrolipoyl dehydrogenase</fullName>
        <ecNumber evidence="11">1.8.1.4</ecNumber>
    </recommendedName>
</protein>
<dbReference type="Pfam" id="PF07992">
    <property type="entry name" value="Pyr_redox_2"/>
    <property type="match status" value="1"/>
</dbReference>
<reference evidence="14" key="1">
    <citation type="submission" date="2021-09" db="EMBL/GenBank/DDBJ databases">
        <authorList>
            <consortium name="AG Swart"/>
            <person name="Singh M."/>
            <person name="Singh A."/>
            <person name="Seah K."/>
            <person name="Emmerich C."/>
        </authorList>
    </citation>
    <scope>NUCLEOTIDE SEQUENCE</scope>
    <source>
        <strain evidence="14">ATCC30299</strain>
    </source>
</reference>
<accession>A0AAU9ISZ4</accession>
<feature type="binding site" evidence="9">
    <location>
        <position position="321"/>
    </location>
    <ligand>
        <name>FAD</name>
        <dbReference type="ChEBI" id="CHEBI:57692"/>
    </ligand>
</feature>
<dbReference type="PRINTS" id="PR00368">
    <property type="entry name" value="FADPNR"/>
</dbReference>
<evidence type="ECO:0000256" key="1">
    <source>
        <dbReference type="ARBA" id="ARBA00007532"/>
    </source>
</evidence>
<keyword evidence="7 11" id="KW-0676">Redox-active center</keyword>
<proteinExistence type="inferred from homology"/>
<dbReference type="PANTHER" id="PTHR22912:SF223">
    <property type="entry name" value="DIHYDROLIPOYL DEHYDROGENASE 1, MITOCHONDRIAL"/>
    <property type="match status" value="1"/>
</dbReference>
<feature type="binding site" evidence="9">
    <location>
        <begin position="151"/>
        <end position="153"/>
    </location>
    <ligand>
        <name>FAD</name>
        <dbReference type="ChEBI" id="CHEBI:57692"/>
    </ligand>
</feature>
<feature type="domain" description="FAD/NAD(P)-binding" evidence="13">
    <location>
        <begin position="16"/>
        <end position="336"/>
    </location>
</feature>
<name>A0AAU9ISZ4_9CILI</name>
<keyword evidence="4 11" id="KW-0560">Oxidoreductase</keyword>
<evidence type="ECO:0000313" key="15">
    <source>
        <dbReference type="Proteomes" id="UP001162131"/>
    </source>
</evidence>
<dbReference type="SUPFAM" id="SSF51905">
    <property type="entry name" value="FAD/NAD(P)-binding domain"/>
    <property type="match status" value="1"/>
</dbReference>
<comment type="similarity">
    <text evidence="1 11">Belongs to the class-I pyridine nucleotide-disulfide oxidoreductase family.</text>
</comment>
<evidence type="ECO:0000256" key="5">
    <source>
        <dbReference type="ARBA" id="ARBA00023027"/>
    </source>
</evidence>
<feature type="binding site" evidence="9">
    <location>
        <begin position="327"/>
        <end position="330"/>
    </location>
    <ligand>
        <name>FAD</name>
        <dbReference type="ChEBI" id="CHEBI:57692"/>
    </ligand>
</feature>
<dbReference type="GO" id="GO:0005739">
    <property type="term" value="C:mitochondrion"/>
    <property type="evidence" value="ECO:0007669"/>
    <property type="project" value="TreeGrafter"/>
</dbReference>
<evidence type="ECO:0000256" key="8">
    <source>
        <dbReference type="PIRSR" id="PIRSR000350-2"/>
    </source>
</evidence>
<dbReference type="GO" id="GO:0050660">
    <property type="term" value="F:flavin adenine dinucleotide binding"/>
    <property type="evidence" value="ECO:0007669"/>
    <property type="project" value="InterPro"/>
</dbReference>
<dbReference type="EMBL" id="CAJZBQ010000016">
    <property type="protein sequence ID" value="CAG9316603.1"/>
    <property type="molecule type" value="Genomic_DNA"/>
</dbReference>
<feature type="binding site" evidence="9">
    <location>
        <position position="280"/>
    </location>
    <ligand>
        <name>NAD(+)</name>
        <dbReference type="ChEBI" id="CHEBI:57540"/>
    </ligand>
</feature>
<feature type="disulfide bond" description="Redox-active" evidence="10">
    <location>
        <begin position="54"/>
        <end position="59"/>
    </location>
</feature>
<dbReference type="SUPFAM" id="SSF55424">
    <property type="entry name" value="FAD/NAD-linked reductases, dimerisation (C-terminal) domain"/>
    <property type="match status" value="1"/>
</dbReference>
<evidence type="ECO:0000259" key="13">
    <source>
        <dbReference type="Pfam" id="PF07992"/>
    </source>
</evidence>
<dbReference type="NCBIfam" id="TIGR01350">
    <property type="entry name" value="lipoamide_DH"/>
    <property type="match status" value="1"/>
</dbReference>
<keyword evidence="5 9" id="KW-0520">NAD</keyword>
<comment type="cofactor">
    <cofactor evidence="9 11">
        <name>FAD</name>
        <dbReference type="ChEBI" id="CHEBI:57692"/>
    </cofactor>
    <text evidence="9 11">Binds 1 FAD per subunit.</text>
</comment>
<dbReference type="InterPro" id="IPR001100">
    <property type="entry name" value="Pyr_nuc-diS_OxRdtase"/>
</dbReference>
<comment type="catalytic activity">
    <reaction evidence="11">
        <text>N(6)-[(R)-dihydrolipoyl]-L-lysyl-[protein] + NAD(+) = N(6)-[(R)-lipoyl]-L-lysyl-[protein] + NADH + H(+)</text>
        <dbReference type="Rhea" id="RHEA:15045"/>
        <dbReference type="Rhea" id="RHEA-COMP:10474"/>
        <dbReference type="Rhea" id="RHEA-COMP:10475"/>
        <dbReference type="ChEBI" id="CHEBI:15378"/>
        <dbReference type="ChEBI" id="CHEBI:57540"/>
        <dbReference type="ChEBI" id="CHEBI:57945"/>
        <dbReference type="ChEBI" id="CHEBI:83099"/>
        <dbReference type="ChEBI" id="CHEBI:83100"/>
        <dbReference type="EC" id="1.8.1.4"/>
    </reaction>
</comment>
<dbReference type="InterPro" id="IPR050151">
    <property type="entry name" value="Class-I_Pyr_Nuc-Dis_Oxidored"/>
</dbReference>
<feature type="binding site" evidence="9">
    <location>
        <position position="63"/>
    </location>
    <ligand>
        <name>FAD</name>
        <dbReference type="ChEBI" id="CHEBI:57692"/>
    </ligand>
</feature>
<evidence type="ECO:0000259" key="12">
    <source>
        <dbReference type="Pfam" id="PF02852"/>
    </source>
</evidence>
<dbReference type="InterPro" id="IPR016156">
    <property type="entry name" value="FAD/NAD-linked_Rdtase_dimer_sf"/>
</dbReference>
<dbReference type="GO" id="GO:0045252">
    <property type="term" value="C:oxoglutarate dehydrogenase complex"/>
    <property type="evidence" value="ECO:0007669"/>
    <property type="project" value="TreeGrafter"/>
</dbReference>
<keyword evidence="15" id="KW-1185">Reference proteome</keyword>
<dbReference type="EC" id="1.8.1.4" evidence="11"/>
<feature type="binding site" evidence="9">
    <location>
        <begin position="190"/>
        <end position="197"/>
    </location>
    <ligand>
        <name>NAD(+)</name>
        <dbReference type="ChEBI" id="CHEBI:57540"/>
    </ligand>
</feature>
<dbReference type="InterPro" id="IPR036188">
    <property type="entry name" value="FAD/NAD-bd_sf"/>
</dbReference>
<gene>
    <name evidence="14" type="ORF">BSTOLATCC_MIC16711</name>
</gene>
<dbReference type="InterPro" id="IPR023753">
    <property type="entry name" value="FAD/NAD-binding_dom"/>
</dbReference>
<feature type="active site" description="Proton acceptor" evidence="8">
    <location>
        <position position="453"/>
    </location>
</feature>
<evidence type="ECO:0000256" key="6">
    <source>
        <dbReference type="ARBA" id="ARBA00023157"/>
    </source>
</evidence>
<keyword evidence="6" id="KW-1015">Disulfide bond</keyword>
<dbReference type="AlphaFoldDB" id="A0AAU9ISZ4"/>
<dbReference type="InterPro" id="IPR004099">
    <property type="entry name" value="Pyr_nucl-diS_OxRdtase_dimer"/>
</dbReference>
<evidence type="ECO:0000256" key="3">
    <source>
        <dbReference type="ARBA" id="ARBA00022827"/>
    </source>
</evidence>
<comment type="caution">
    <text evidence="14">The sequence shown here is derived from an EMBL/GenBank/DDBJ whole genome shotgun (WGS) entry which is preliminary data.</text>
</comment>
<dbReference type="GO" id="GO:0004148">
    <property type="term" value="F:dihydrolipoyl dehydrogenase (NADH) activity"/>
    <property type="evidence" value="ECO:0007669"/>
    <property type="project" value="UniProtKB-EC"/>
</dbReference>
<dbReference type="Proteomes" id="UP001162131">
    <property type="component" value="Unassembled WGS sequence"/>
</dbReference>
<sequence length="474" mass="50659">MLSKLRICRKFASFDYDLAVIGSGPGGYVAAIKAAQLGLNTACIEKRATLGGTCLNVGCIPAKSLANSTHKYAEACKDFQKHGIIVENPRFDLSQMMKAKQKAVDGLTKGIGSLFKKNKVTHVPGTATFKGANEIEVDGKKLTAKNFIIATGSEPANLPGGILPIDENRVLSSTGAMQLAEVPKKLLVIGGGVIGLELGSVWSRLGSEVIFVEFFNRIAAGNDLEVAQALQKILEKQGMKFYLSTKVVGGESTSNGVKLNLEGTNSPTTLEGDYALVSVGRRPNTIGLNLEGLGITKDKQGRIEVNDQLQTAVKNIYAIGDVIKGPMLAHKAEEEGIFVAENLGGGKGHINYEAIPGVIYTHPEVAMVGKTEENLKEMNVEYNKGTFPFMANSRARANNETEGFVKVLADKKTDRILGIHIIGPTAGELIMEGVIGMEYKAASEDLARTTHAHPGFCEAIKEACLAAFSKPIHF</sequence>
<organism evidence="14 15">
    <name type="scientific">Blepharisma stoltei</name>
    <dbReference type="NCBI Taxonomy" id="1481888"/>
    <lineage>
        <taxon>Eukaryota</taxon>
        <taxon>Sar</taxon>
        <taxon>Alveolata</taxon>
        <taxon>Ciliophora</taxon>
        <taxon>Postciliodesmatophora</taxon>
        <taxon>Heterotrichea</taxon>
        <taxon>Heterotrichida</taxon>
        <taxon>Blepharismidae</taxon>
        <taxon>Blepharisma</taxon>
    </lineage>
</organism>
<dbReference type="GO" id="GO:0006103">
    <property type="term" value="P:2-oxoglutarate metabolic process"/>
    <property type="evidence" value="ECO:0007669"/>
    <property type="project" value="TreeGrafter"/>
</dbReference>
<keyword evidence="9" id="KW-0547">Nucleotide-binding</keyword>
<keyword evidence="3 9" id="KW-0274">FAD</keyword>
<comment type="miscellaneous">
    <text evidence="11">The active site is a redox-active disulfide bond.</text>
</comment>
<evidence type="ECO:0000256" key="10">
    <source>
        <dbReference type="PIRSR" id="PIRSR000350-4"/>
    </source>
</evidence>
<dbReference type="InterPro" id="IPR006258">
    <property type="entry name" value="Lipoamide_DH"/>
</dbReference>
<evidence type="ECO:0000256" key="11">
    <source>
        <dbReference type="RuleBase" id="RU003692"/>
    </source>
</evidence>
<feature type="binding site" evidence="9">
    <location>
        <position position="213"/>
    </location>
    <ligand>
        <name>NAD(+)</name>
        <dbReference type="ChEBI" id="CHEBI:57540"/>
    </ligand>
</feature>
<evidence type="ECO:0000256" key="9">
    <source>
        <dbReference type="PIRSR" id="PIRSR000350-3"/>
    </source>
</evidence>